<feature type="transmembrane region" description="Helical" evidence="4">
    <location>
        <begin position="483"/>
        <end position="502"/>
    </location>
</feature>
<keyword evidence="7" id="KW-1185">Reference proteome</keyword>
<feature type="domain" description="Fatty acyl-CoA reductase C-terminal" evidence="5">
    <location>
        <begin position="376"/>
        <end position="468"/>
    </location>
</feature>
<proteinExistence type="inferred from homology"/>
<gene>
    <name evidence="8" type="primary">LOC107064457</name>
</gene>
<evidence type="ECO:0000256" key="4">
    <source>
        <dbReference type="RuleBase" id="RU363097"/>
    </source>
</evidence>
<dbReference type="CDD" id="cd09071">
    <property type="entry name" value="FAR_C"/>
    <property type="match status" value="1"/>
</dbReference>
<protein>
    <recommendedName>
        <fullName evidence="4">Fatty acyl-CoA reductase</fullName>
        <ecNumber evidence="4">1.2.1.84</ecNumber>
    </recommendedName>
</protein>
<organism evidence="7 8">
    <name type="scientific">Polistes dominula</name>
    <name type="common">European paper wasp</name>
    <name type="synonym">Vespa dominula</name>
    <dbReference type="NCBI Taxonomy" id="743375"/>
    <lineage>
        <taxon>Eukaryota</taxon>
        <taxon>Metazoa</taxon>
        <taxon>Ecdysozoa</taxon>
        <taxon>Arthropoda</taxon>
        <taxon>Hexapoda</taxon>
        <taxon>Insecta</taxon>
        <taxon>Pterygota</taxon>
        <taxon>Neoptera</taxon>
        <taxon>Endopterygota</taxon>
        <taxon>Hymenoptera</taxon>
        <taxon>Apocrita</taxon>
        <taxon>Aculeata</taxon>
        <taxon>Vespoidea</taxon>
        <taxon>Vespidae</taxon>
        <taxon>Polistinae</taxon>
        <taxon>Polistini</taxon>
        <taxon>Polistes</taxon>
    </lineage>
</organism>
<evidence type="ECO:0000259" key="5">
    <source>
        <dbReference type="Pfam" id="PF03015"/>
    </source>
</evidence>
<dbReference type="Pfam" id="PF03015">
    <property type="entry name" value="Sterile"/>
    <property type="match status" value="1"/>
</dbReference>
<dbReference type="GeneID" id="107064457"/>
<keyword evidence="3 4" id="KW-0443">Lipid metabolism</keyword>
<dbReference type="RefSeq" id="XP_015172637.1">
    <property type="nucleotide sequence ID" value="XM_015317151.1"/>
</dbReference>
<dbReference type="InterPro" id="IPR033640">
    <property type="entry name" value="FAR_C"/>
</dbReference>
<dbReference type="Gene3D" id="3.40.50.720">
    <property type="entry name" value="NAD(P)-binding Rossmann-like Domain"/>
    <property type="match status" value="1"/>
</dbReference>
<evidence type="ECO:0000259" key="6">
    <source>
        <dbReference type="Pfam" id="PF07993"/>
    </source>
</evidence>
<keyword evidence="4" id="KW-0812">Transmembrane</keyword>
<evidence type="ECO:0000256" key="2">
    <source>
        <dbReference type="ARBA" id="ARBA00022516"/>
    </source>
</evidence>
<dbReference type="InterPro" id="IPR036291">
    <property type="entry name" value="NAD(P)-bd_dom_sf"/>
</dbReference>
<evidence type="ECO:0000313" key="7">
    <source>
        <dbReference type="Proteomes" id="UP000694924"/>
    </source>
</evidence>
<keyword evidence="2 4" id="KW-0444">Lipid biosynthesis</keyword>
<dbReference type="CDD" id="cd05236">
    <property type="entry name" value="FAR-N_SDR_e"/>
    <property type="match status" value="1"/>
</dbReference>
<evidence type="ECO:0000313" key="8">
    <source>
        <dbReference type="RefSeq" id="XP_015172637.1"/>
    </source>
</evidence>
<keyword evidence="4" id="KW-0560">Oxidoreductase</keyword>
<name>A0ABM1HXF0_POLDO</name>
<feature type="transmembrane region" description="Helical" evidence="4">
    <location>
        <begin position="371"/>
        <end position="392"/>
    </location>
</feature>
<dbReference type="InterPro" id="IPR026055">
    <property type="entry name" value="FAR"/>
</dbReference>
<feature type="domain" description="Thioester reductase (TE)" evidence="6">
    <location>
        <begin position="25"/>
        <end position="303"/>
    </location>
</feature>
<reference evidence="8" key="1">
    <citation type="submission" date="2025-08" db="UniProtKB">
        <authorList>
            <consortium name="RefSeq"/>
        </authorList>
    </citation>
    <scope>IDENTIFICATION</scope>
    <source>
        <tissue evidence="8">Whole body</tissue>
    </source>
</reference>
<dbReference type="PANTHER" id="PTHR11011:SF60">
    <property type="entry name" value="FATTY ACYL-COA REDUCTASE-RELATED"/>
    <property type="match status" value="1"/>
</dbReference>
<accession>A0ABM1HXF0</accession>
<dbReference type="Proteomes" id="UP000694924">
    <property type="component" value="Unplaced"/>
</dbReference>
<dbReference type="Pfam" id="PF07993">
    <property type="entry name" value="NAD_binding_4"/>
    <property type="match status" value="1"/>
</dbReference>
<dbReference type="SUPFAM" id="SSF51735">
    <property type="entry name" value="NAD(P)-binding Rossmann-fold domains"/>
    <property type="match status" value="1"/>
</dbReference>
<evidence type="ECO:0000256" key="3">
    <source>
        <dbReference type="ARBA" id="ARBA00023098"/>
    </source>
</evidence>
<keyword evidence="4" id="KW-0521">NADP</keyword>
<comment type="similarity">
    <text evidence="1 4">Belongs to the fatty acyl-CoA reductase family.</text>
</comment>
<evidence type="ECO:0000256" key="1">
    <source>
        <dbReference type="ARBA" id="ARBA00005928"/>
    </source>
</evidence>
<comment type="catalytic activity">
    <reaction evidence="4">
        <text>a long-chain fatty acyl-CoA + 2 NADPH + 2 H(+) = a long-chain primary fatty alcohol + 2 NADP(+) + CoA</text>
        <dbReference type="Rhea" id="RHEA:52716"/>
        <dbReference type="ChEBI" id="CHEBI:15378"/>
        <dbReference type="ChEBI" id="CHEBI:57287"/>
        <dbReference type="ChEBI" id="CHEBI:57783"/>
        <dbReference type="ChEBI" id="CHEBI:58349"/>
        <dbReference type="ChEBI" id="CHEBI:77396"/>
        <dbReference type="ChEBI" id="CHEBI:83139"/>
        <dbReference type="EC" id="1.2.1.84"/>
    </reaction>
</comment>
<dbReference type="EC" id="1.2.1.84" evidence="4"/>
<dbReference type="InterPro" id="IPR013120">
    <property type="entry name" value="FAR_NAD-bd"/>
</dbReference>
<sequence length="520" mass="60311">MQLSSNSDKKLTPIQKFYDGQSILITGGTGFLGKLLIEKLLRSCPTIMCIYILIRPKKGKDVLQRKNELFKKYTTFSMLTFQVFSKLREDQSKFQDKIICITGDCNLPNLGITTLDRNTLINKISIIFHVAATIRFNENIKLATKLNVQSLKSMISLSKEMPKLISFVHISTLYSQCIYNPVEETFYEAPMDEDKLINLVDNLNEELLNYITPKLLGSWPNTYVYTKSIAENIIRKQAGLLPIGIFRPAIVVSTYREPVPGWVDNFNGPMGIFASAASGLLRTHNCDGSVKPSIVPVDLTANALIVSAWDIANNRRSKQDIPIYNYTSDDNPITYKELIDKTLNYTSLTPFKNAIWYCNFSITKYRLLHLFYVYFLHLLPAFIIDTVLLCSFKKPWLLKIYGKLNEMVHLLSYFSLKEWKYPNERWKEAFNKLKNEDRELFYCDMKDVVWDTFFRTYLLGIRIYLLNDPIETIPQARKKWKRYLSFFFYLLSIKAICVTGIYKQNSSLPQITKSRQCSRL</sequence>
<keyword evidence="4" id="KW-0472">Membrane</keyword>
<keyword evidence="4" id="KW-1133">Transmembrane helix</keyword>
<dbReference type="PANTHER" id="PTHR11011">
    <property type="entry name" value="MALE STERILITY PROTEIN 2-RELATED"/>
    <property type="match status" value="1"/>
</dbReference>
<comment type="function">
    <text evidence="4">Catalyzes the reduction of fatty acyl-CoA to fatty alcohols.</text>
</comment>